<evidence type="ECO:0000256" key="1">
    <source>
        <dbReference type="ARBA" id="ARBA00000142"/>
    </source>
</evidence>
<protein>
    <recommendedName>
        <fullName evidence="9">tRNA (guanine-N(7)-)-methyltransferase</fullName>
        <ecNumber evidence="9">2.1.1.33</ecNumber>
    </recommendedName>
    <alternativeName>
        <fullName evidence="9">tRNA (guanine(46)-N(7))-methyltransferase</fullName>
    </alternativeName>
    <alternativeName>
        <fullName evidence="9">tRNA(m7G46)-methyltransferase</fullName>
    </alternativeName>
</protein>
<comment type="similarity">
    <text evidence="8 9">Belongs to the class I-like SAM-binding methyltransferase superfamily. TrmB family.</text>
</comment>
<evidence type="ECO:0000256" key="5">
    <source>
        <dbReference type="ARBA" id="ARBA00022691"/>
    </source>
</evidence>
<dbReference type="NCBIfam" id="TIGR00091">
    <property type="entry name" value="tRNA (guanosine(46)-N7)-methyltransferase TrmB"/>
    <property type="match status" value="1"/>
</dbReference>
<name>A0AAE5SZU6_STACR</name>
<dbReference type="EC" id="2.1.1.33" evidence="9"/>
<keyword evidence="4 9" id="KW-0808">Transferase</keyword>
<dbReference type="PANTHER" id="PTHR23417:SF14">
    <property type="entry name" value="PENTACOTRIPEPTIDE-REPEAT REGION OF PRORP DOMAIN-CONTAINING PROTEIN"/>
    <property type="match status" value="1"/>
</dbReference>
<dbReference type="HAMAP" id="MF_01057">
    <property type="entry name" value="tRNA_methyltr_TrmB"/>
    <property type="match status" value="1"/>
</dbReference>
<keyword evidence="3 9" id="KW-0489">Methyltransferase</keyword>
<evidence type="ECO:0000256" key="4">
    <source>
        <dbReference type="ARBA" id="ARBA00022679"/>
    </source>
</evidence>
<dbReference type="InterPro" id="IPR055361">
    <property type="entry name" value="tRNA_methyltr_TrmB_bact"/>
</dbReference>
<comment type="caution">
    <text evidence="10">The sequence shown here is derived from an EMBL/GenBank/DDBJ whole genome shotgun (WGS) entry which is preliminary data.</text>
</comment>
<evidence type="ECO:0000256" key="3">
    <source>
        <dbReference type="ARBA" id="ARBA00022603"/>
    </source>
</evidence>
<feature type="binding site" evidence="9">
    <location>
        <position position="43"/>
    </location>
    <ligand>
        <name>S-adenosyl-L-methionine</name>
        <dbReference type="ChEBI" id="CHEBI:59789"/>
    </ligand>
</feature>
<dbReference type="EMBL" id="PZBZ01000026">
    <property type="protein sequence ID" value="PTG14547.1"/>
    <property type="molecule type" value="Genomic_DNA"/>
</dbReference>
<evidence type="ECO:0000313" key="11">
    <source>
        <dbReference type="Proteomes" id="UP000242704"/>
    </source>
</evidence>
<dbReference type="GO" id="GO:0008176">
    <property type="term" value="F:tRNA (guanine(46)-N7)-methyltransferase activity"/>
    <property type="evidence" value="ECO:0007669"/>
    <property type="project" value="UniProtKB-UniRule"/>
</dbReference>
<comment type="function">
    <text evidence="2 9">Catalyzes the formation of N(7)-methylguanine at position 46 (m7G46) in tRNA.</text>
</comment>
<evidence type="ECO:0000313" key="10">
    <source>
        <dbReference type="EMBL" id="PTG14547.1"/>
    </source>
</evidence>
<accession>A0AAE5SZU6</accession>
<evidence type="ECO:0000256" key="7">
    <source>
        <dbReference type="ARBA" id="ARBA00060552"/>
    </source>
</evidence>
<evidence type="ECO:0000256" key="2">
    <source>
        <dbReference type="ARBA" id="ARBA00003015"/>
    </source>
</evidence>
<dbReference type="Gene3D" id="3.40.50.150">
    <property type="entry name" value="Vaccinia Virus protein VP39"/>
    <property type="match status" value="1"/>
</dbReference>
<dbReference type="Proteomes" id="UP000242704">
    <property type="component" value="Unassembled WGS sequence"/>
</dbReference>
<evidence type="ECO:0000256" key="6">
    <source>
        <dbReference type="ARBA" id="ARBA00022694"/>
    </source>
</evidence>
<gene>
    <name evidence="9" type="primary">trmB</name>
    <name evidence="10" type="ORF">BU653_05960</name>
</gene>
<comment type="pathway">
    <text evidence="7 9">tRNA modification; N(7)-methylguanine-tRNA biosynthesis.</text>
</comment>
<reference evidence="10 11" key="1">
    <citation type="journal article" date="2016" name="Front. Microbiol.">
        <title>Comprehensive Phylogenetic Analysis of Bovine Non-aureus Staphylococci Species Based on Whole-Genome Sequencing.</title>
        <authorList>
            <person name="Naushad S."/>
            <person name="Barkema H.W."/>
            <person name="Luby C."/>
            <person name="Condas L.A."/>
            <person name="Nobrega D.B."/>
            <person name="Carson D.A."/>
            <person name="De Buck J."/>
        </authorList>
    </citation>
    <scope>NUCLEOTIDE SEQUENCE [LARGE SCALE GENOMIC DNA]</scope>
    <source>
        <strain evidence="10 11">SNUC 505</strain>
    </source>
</reference>
<keyword evidence="5 9" id="KW-0949">S-adenosyl-L-methionine</keyword>
<evidence type="ECO:0000256" key="8">
    <source>
        <dbReference type="ARBA" id="ARBA00060767"/>
    </source>
</evidence>
<comment type="catalytic activity">
    <reaction evidence="1 9">
        <text>guanosine(46) in tRNA + S-adenosyl-L-methionine = N(7)-methylguanosine(46) in tRNA + S-adenosyl-L-homocysteine</text>
        <dbReference type="Rhea" id="RHEA:42708"/>
        <dbReference type="Rhea" id="RHEA-COMP:10188"/>
        <dbReference type="Rhea" id="RHEA-COMP:10189"/>
        <dbReference type="ChEBI" id="CHEBI:57856"/>
        <dbReference type="ChEBI" id="CHEBI:59789"/>
        <dbReference type="ChEBI" id="CHEBI:74269"/>
        <dbReference type="ChEBI" id="CHEBI:74480"/>
        <dbReference type="EC" id="2.1.1.33"/>
    </reaction>
</comment>
<feature type="binding site" evidence="9">
    <location>
        <position position="68"/>
    </location>
    <ligand>
        <name>S-adenosyl-L-methionine</name>
        <dbReference type="ChEBI" id="CHEBI:59789"/>
    </ligand>
</feature>
<dbReference type="PANTHER" id="PTHR23417">
    <property type="entry name" value="3-DEOXY-D-MANNO-OCTULOSONIC-ACID TRANSFERASE/TRNA GUANINE-N 7 - -METHYLTRANSFERASE"/>
    <property type="match status" value="1"/>
</dbReference>
<dbReference type="RefSeq" id="WP_107360618.1">
    <property type="nucleotide sequence ID" value="NZ_PZBZ01000026.1"/>
</dbReference>
<dbReference type="InterPro" id="IPR003358">
    <property type="entry name" value="tRNA_(Gua-N-7)_MeTrfase_Trmb"/>
</dbReference>
<feature type="binding site" evidence="9">
    <location>
        <position position="153"/>
    </location>
    <ligand>
        <name>substrate</name>
    </ligand>
</feature>
<dbReference type="AlphaFoldDB" id="A0AAE5SZU6"/>
<dbReference type="SUPFAM" id="SSF53335">
    <property type="entry name" value="S-adenosyl-L-methionine-dependent methyltransferases"/>
    <property type="match status" value="1"/>
</dbReference>
<dbReference type="FunFam" id="3.40.50.150:FF:000035">
    <property type="entry name" value="tRNA (guanine-N(7)-)-methyltransferase"/>
    <property type="match status" value="1"/>
</dbReference>
<feature type="binding site" evidence="9">
    <location>
        <position position="121"/>
    </location>
    <ligand>
        <name>substrate</name>
    </ligand>
</feature>
<organism evidence="10 11">
    <name type="scientific">Staphylococcus chromogenes</name>
    <name type="common">Staphylococcus hyicus subsp. chromogenes</name>
    <dbReference type="NCBI Taxonomy" id="46126"/>
    <lineage>
        <taxon>Bacteria</taxon>
        <taxon>Bacillati</taxon>
        <taxon>Bacillota</taxon>
        <taxon>Bacilli</taxon>
        <taxon>Bacillales</taxon>
        <taxon>Staphylococcaceae</taxon>
        <taxon>Staphylococcus</taxon>
    </lineage>
</organism>
<dbReference type="NCBIfam" id="NF001080">
    <property type="entry name" value="PRK00121.2-2"/>
    <property type="match status" value="1"/>
</dbReference>
<proteinExistence type="inferred from homology"/>
<dbReference type="GO" id="GO:0043527">
    <property type="term" value="C:tRNA methyltransferase complex"/>
    <property type="evidence" value="ECO:0007669"/>
    <property type="project" value="TreeGrafter"/>
</dbReference>
<feature type="binding site" evidence="9">
    <location>
        <begin position="190"/>
        <end position="193"/>
    </location>
    <ligand>
        <name>substrate</name>
    </ligand>
</feature>
<dbReference type="InterPro" id="IPR029063">
    <property type="entry name" value="SAM-dependent_MTases_sf"/>
</dbReference>
<comment type="caution">
    <text evidence="9">Lacks conserved residue(s) required for the propagation of feature annotation.</text>
</comment>
<sequence length="221" mass="26224">MRMRNKPWAESYLREHGDIVDLDGVHQQRVSSWFDKEQPIHIEIGSGMGKYITSLAALNPNINYVAIERDKNVMIRVLDKVLDQKLKNIKLLCNDAVILNEYFAPHEVSRLYLNFSDPWPKTRHAKRRLTNHRFLTIYKQILHPEGELHFKTDNRGLFAYSLESMSKFGMYFTKINLNLHQEDEGDNIPTEYEFKFAEKGSRIYRMEAKFHQDFTHMMNKD</sequence>
<feature type="binding site" evidence="9">
    <location>
        <position position="95"/>
    </location>
    <ligand>
        <name>S-adenosyl-L-methionine</name>
        <dbReference type="ChEBI" id="CHEBI:59789"/>
    </ligand>
</feature>
<feature type="binding site" evidence="9">
    <location>
        <position position="117"/>
    </location>
    <ligand>
        <name>S-adenosyl-L-methionine</name>
        <dbReference type="ChEBI" id="CHEBI:59789"/>
    </ligand>
</feature>
<dbReference type="Pfam" id="PF02390">
    <property type="entry name" value="Methyltransf_4"/>
    <property type="match status" value="1"/>
</dbReference>
<evidence type="ECO:0000256" key="9">
    <source>
        <dbReference type="HAMAP-Rule" id="MF_01057"/>
    </source>
</evidence>
<keyword evidence="6 9" id="KW-0819">tRNA processing</keyword>
<dbReference type="PROSITE" id="PS51625">
    <property type="entry name" value="SAM_MT_TRMB"/>
    <property type="match status" value="1"/>
</dbReference>